<evidence type="ECO:0000259" key="9">
    <source>
        <dbReference type="Pfam" id="PF03725"/>
    </source>
</evidence>
<evidence type="ECO:0000256" key="1">
    <source>
        <dbReference type="ARBA" id="ARBA00004496"/>
    </source>
</evidence>
<dbReference type="GO" id="GO:0034473">
    <property type="term" value="P:U1 snRNA 3'-end processing"/>
    <property type="evidence" value="ECO:0007669"/>
    <property type="project" value="TreeGrafter"/>
</dbReference>
<keyword evidence="4" id="KW-0963">Cytoplasm</keyword>
<dbReference type="GO" id="GO:0071028">
    <property type="term" value="P:nuclear mRNA surveillance"/>
    <property type="evidence" value="ECO:0007669"/>
    <property type="project" value="TreeGrafter"/>
</dbReference>
<keyword evidence="8" id="KW-0539">Nucleus</keyword>
<dbReference type="GO" id="GO:0035925">
    <property type="term" value="F:mRNA 3'-UTR AU-rich region binding"/>
    <property type="evidence" value="ECO:0007669"/>
    <property type="project" value="TreeGrafter"/>
</dbReference>
<dbReference type="GO" id="GO:0000467">
    <property type="term" value="P:exonucleolytic trimming to generate mature 3'-end of 5.8S rRNA from tricistronic rRNA transcript (SSU-rRNA, 5.8S rRNA, LSU-rRNA)"/>
    <property type="evidence" value="ECO:0007669"/>
    <property type="project" value="TreeGrafter"/>
</dbReference>
<dbReference type="InterPro" id="IPR050590">
    <property type="entry name" value="Exosome_comp_Rrp42_subfam"/>
</dbReference>
<dbReference type="AlphaFoldDB" id="A0A7D9I466"/>
<dbReference type="GO" id="GO:0000176">
    <property type="term" value="C:nuclear exosome (RNase complex)"/>
    <property type="evidence" value="ECO:0007669"/>
    <property type="project" value="TreeGrafter"/>
</dbReference>
<feature type="domain" description="Exoribonuclease phosphorolytic" evidence="9">
    <location>
        <begin position="75"/>
        <end position="132"/>
    </location>
</feature>
<evidence type="ECO:0000256" key="2">
    <source>
        <dbReference type="ARBA" id="ARBA00004604"/>
    </source>
</evidence>
<name>A0A7D9I466_PARCT</name>
<evidence type="ECO:0000256" key="8">
    <source>
        <dbReference type="ARBA" id="ARBA00023242"/>
    </source>
</evidence>
<comment type="similarity">
    <text evidence="3">Belongs to the RNase PH family.</text>
</comment>
<sequence>MIDLEELCILEGQLVWCLYADMVCLNYDGNITDASMIAFLGAIRNTRLYEITINEETNTPEPAEKNEIALNVKEQPVASTFAVIDNSVIISDPTDDEESLATGVMTIVVTSQGKLCSVHKPGGGPLPSDVLVKQCTDEATKRAKRVQKLVDTALKDT</sequence>
<evidence type="ECO:0000256" key="7">
    <source>
        <dbReference type="ARBA" id="ARBA00022884"/>
    </source>
</evidence>
<dbReference type="GO" id="GO:0071038">
    <property type="term" value="P:TRAMP-dependent tRNA surveillance pathway"/>
    <property type="evidence" value="ECO:0007669"/>
    <property type="project" value="TreeGrafter"/>
</dbReference>
<dbReference type="Proteomes" id="UP001152795">
    <property type="component" value="Unassembled WGS sequence"/>
</dbReference>
<dbReference type="PANTHER" id="PTHR11097">
    <property type="entry name" value="EXOSOME COMPLEX EXONUCLEASE RIBOSOMAL RNA PROCESSING PROTEIN"/>
    <property type="match status" value="1"/>
</dbReference>
<dbReference type="GO" id="GO:0005730">
    <property type="term" value="C:nucleolus"/>
    <property type="evidence" value="ECO:0007669"/>
    <property type="project" value="UniProtKB-SubCell"/>
</dbReference>
<keyword evidence="11" id="KW-1185">Reference proteome</keyword>
<evidence type="ECO:0000256" key="3">
    <source>
        <dbReference type="ARBA" id="ARBA00006678"/>
    </source>
</evidence>
<protein>
    <submittedName>
        <fullName evidence="10">Exosome complex component RRP43, partial</fullName>
    </submittedName>
</protein>
<comment type="subcellular location">
    <subcellularLocation>
        <location evidence="1">Cytoplasm</location>
    </subcellularLocation>
    <subcellularLocation>
        <location evidence="2">Nucleus</location>
        <location evidence="2">Nucleolus</location>
    </subcellularLocation>
</comment>
<dbReference type="InterPro" id="IPR015847">
    <property type="entry name" value="ExoRNase_PH_dom2"/>
</dbReference>
<proteinExistence type="inferred from homology"/>
<dbReference type="SUPFAM" id="SSF55666">
    <property type="entry name" value="Ribonuclease PH domain 2-like"/>
    <property type="match status" value="1"/>
</dbReference>
<evidence type="ECO:0000256" key="5">
    <source>
        <dbReference type="ARBA" id="ARBA00022552"/>
    </source>
</evidence>
<reference evidence="10" key="1">
    <citation type="submission" date="2020-04" db="EMBL/GenBank/DDBJ databases">
        <authorList>
            <person name="Alioto T."/>
            <person name="Alioto T."/>
            <person name="Gomez Garrido J."/>
        </authorList>
    </citation>
    <scope>NUCLEOTIDE SEQUENCE</scope>
    <source>
        <strain evidence="10">A484AB</strain>
    </source>
</reference>
<keyword evidence="6" id="KW-0271">Exosome</keyword>
<dbReference type="GO" id="GO:0034475">
    <property type="term" value="P:U4 snRNA 3'-end processing"/>
    <property type="evidence" value="ECO:0007669"/>
    <property type="project" value="TreeGrafter"/>
</dbReference>
<dbReference type="GO" id="GO:0016075">
    <property type="term" value="P:rRNA catabolic process"/>
    <property type="evidence" value="ECO:0007669"/>
    <property type="project" value="TreeGrafter"/>
</dbReference>
<evidence type="ECO:0000313" key="11">
    <source>
        <dbReference type="Proteomes" id="UP001152795"/>
    </source>
</evidence>
<dbReference type="GO" id="GO:0071035">
    <property type="term" value="P:nuclear polyadenylation-dependent rRNA catabolic process"/>
    <property type="evidence" value="ECO:0007669"/>
    <property type="project" value="TreeGrafter"/>
</dbReference>
<dbReference type="GO" id="GO:0000177">
    <property type="term" value="C:cytoplasmic exosome (RNase complex)"/>
    <property type="evidence" value="ECO:0007669"/>
    <property type="project" value="TreeGrafter"/>
</dbReference>
<dbReference type="Pfam" id="PF03725">
    <property type="entry name" value="RNase_PH_C"/>
    <property type="match status" value="1"/>
</dbReference>
<evidence type="ECO:0000256" key="4">
    <source>
        <dbReference type="ARBA" id="ARBA00022490"/>
    </source>
</evidence>
<gene>
    <name evidence="10" type="ORF">PACLA_8A023843</name>
</gene>
<dbReference type="InterPro" id="IPR036345">
    <property type="entry name" value="ExoRNase_PH_dom2_sf"/>
</dbReference>
<keyword evidence="5" id="KW-0698">rRNA processing</keyword>
<evidence type="ECO:0000256" key="6">
    <source>
        <dbReference type="ARBA" id="ARBA00022835"/>
    </source>
</evidence>
<dbReference type="EMBL" id="CACRXK020003704">
    <property type="protein sequence ID" value="CAB3999921.1"/>
    <property type="molecule type" value="Genomic_DNA"/>
</dbReference>
<dbReference type="Gene3D" id="3.30.230.70">
    <property type="entry name" value="GHMP Kinase, N-terminal domain"/>
    <property type="match status" value="1"/>
</dbReference>
<organism evidence="10 11">
    <name type="scientific">Paramuricea clavata</name>
    <name type="common">Red gorgonian</name>
    <name type="synonym">Violescent sea-whip</name>
    <dbReference type="NCBI Taxonomy" id="317549"/>
    <lineage>
        <taxon>Eukaryota</taxon>
        <taxon>Metazoa</taxon>
        <taxon>Cnidaria</taxon>
        <taxon>Anthozoa</taxon>
        <taxon>Octocorallia</taxon>
        <taxon>Malacalcyonacea</taxon>
        <taxon>Plexauridae</taxon>
        <taxon>Paramuricea</taxon>
    </lineage>
</organism>
<dbReference type="SUPFAM" id="SSF54211">
    <property type="entry name" value="Ribosomal protein S5 domain 2-like"/>
    <property type="match status" value="1"/>
</dbReference>
<dbReference type="PANTHER" id="PTHR11097:SF9">
    <property type="entry name" value="EXOSOME COMPLEX COMPONENT RRP43"/>
    <property type="match status" value="1"/>
</dbReference>
<dbReference type="GO" id="GO:0034476">
    <property type="term" value="P:U5 snRNA 3'-end processing"/>
    <property type="evidence" value="ECO:0007669"/>
    <property type="project" value="TreeGrafter"/>
</dbReference>
<accession>A0A7D9I466</accession>
<dbReference type="InterPro" id="IPR020568">
    <property type="entry name" value="Ribosomal_Su5_D2-typ_SF"/>
</dbReference>
<keyword evidence="7" id="KW-0694">RNA-binding</keyword>
<dbReference type="OrthoDB" id="45882at2759"/>
<dbReference type="InterPro" id="IPR027408">
    <property type="entry name" value="PNPase/RNase_PH_dom_sf"/>
</dbReference>
<comment type="caution">
    <text evidence="10">The sequence shown here is derived from an EMBL/GenBank/DDBJ whole genome shotgun (WGS) entry which is preliminary data.</text>
</comment>
<evidence type="ECO:0000313" key="10">
    <source>
        <dbReference type="EMBL" id="CAB3999921.1"/>
    </source>
</evidence>